<feature type="region of interest" description="Disordered" evidence="1">
    <location>
        <begin position="1"/>
        <end position="72"/>
    </location>
</feature>
<evidence type="ECO:0000256" key="1">
    <source>
        <dbReference type="SAM" id="MobiDB-lite"/>
    </source>
</evidence>
<comment type="caution">
    <text evidence="2">The sequence shown here is derived from an EMBL/GenBank/DDBJ whole genome shotgun (WGS) entry which is preliminary data.</text>
</comment>
<keyword evidence="3" id="KW-1185">Reference proteome</keyword>
<organism evidence="2 3">
    <name type="scientific">Solirubrobacter ginsenosidimutans</name>
    <dbReference type="NCBI Taxonomy" id="490573"/>
    <lineage>
        <taxon>Bacteria</taxon>
        <taxon>Bacillati</taxon>
        <taxon>Actinomycetota</taxon>
        <taxon>Thermoleophilia</taxon>
        <taxon>Solirubrobacterales</taxon>
        <taxon>Solirubrobacteraceae</taxon>
        <taxon>Solirubrobacter</taxon>
    </lineage>
</organism>
<reference evidence="2" key="1">
    <citation type="submission" date="2022-10" db="EMBL/GenBank/DDBJ databases">
        <title>The WGS of Solirubrobacter ginsenosidimutans DSM 21036.</title>
        <authorList>
            <person name="Jiang Z."/>
        </authorList>
    </citation>
    <scope>NUCLEOTIDE SEQUENCE</scope>
    <source>
        <strain evidence="2">DSM 21036</strain>
    </source>
</reference>
<feature type="compositionally biased region" description="Basic and acidic residues" evidence="1">
    <location>
        <begin position="96"/>
        <end position="111"/>
    </location>
</feature>
<feature type="compositionally biased region" description="Basic and acidic residues" evidence="1">
    <location>
        <begin position="10"/>
        <end position="26"/>
    </location>
</feature>
<dbReference type="RefSeq" id="WP_270040498.1">
    <property type="nucleotide sequence ID" value="NZ_JAPDOD010000011.1"/>
</dbReference>
<name>A0A9X3S2M0_9ACTN</name>
<sequence>MAEILDEADAVDRAEDERYGERRGDELPAEFSSAQGRRGWLREAKRRLKERRAEEARPVPGSRRDRLEDAKQRLEGEHRVECQANAAYEAYRARGRMKDGRRFGRPPDPHEPPATPAGKVNLTDPDSRNVKTPRGCRATTPRRFAHRIRS</sequence>
<dbReference type="AlphaFoldDB" id="A0A9X3S2M0"/>
<evidence type="ECO:0000313" key="3">
    <source>
        <dbReference type="Proteomes" id="UP001149140"/>
    </source>
</evidence>
<feature type="compositionally biased region" description="Basic and acidic residues" evidence="1">
    <location>
        <begin position="51"/>
        <end position="72"/>
    </location>
</feature>
<gene>
    <name evidence="2" type="ORF">OM076_13545</name>
</gene>
<dbReference type="EMBL" id="JAPDOD010000011">
    <property type="protein sequence ID" value="MDA0161296.1"/>
    <property type="molecule type" value="Genomic_DNA"/>
</dbReference>
<feature type="region of interest" description="Disordered" evidence="1">
    <location>
        <begin position="91"/>
        <end position="140"/>
    </location>
</feature>
<proteinExistence type="predicted"/>
<dbReference type="Proteomes" id="UP001149140">
    <property type="component" value="Unassembled WGS sequence"/>
</dbReference>
<protein>
    <submittedName>
        <fullName evidence="2">Uncharacterized protein</fullName>
    </submittedName>
</protein>
<evidence type="ECO:0000313" key="2">
    <source>
        <dbReference type="EMBL" id="MDA0161296.1"/>
    </source>
</evidence>
<accession>A0A9X3S2M0</accession>